<keyword evidence="3" id="KW-1185">Reference proteome</keyword>
<reference evidence="2" key="2">
    <citation type="submission" date="2020-05" db="UniProtKB">
        <authorList>
            <consortium name="EnsemblMetazoa"/>
        </authorList>
    </citation>
    <scope>IDENTIFICATION</scope>
    <source>
        <strain evidence="2">A-37</strain>
    </source>
</reference>
<organism evidence="2 3">
    <name type="scientific">Anopheles culicifacies</name>
    <dbReference type="NCBI Taxonomy" id="139723"/>
    <lineage>
        <taxon>Eukaryota</taxon>
        <taxon>Metazoa</taxon>
        <taxon>Ecdysozoa</taxon>
        <taxon>Arthropoda</taxon>
        <taxon>Hexapoda</taxon>
        <taxon>Insecta</taxon>
        <taxon>Pterygota</taxon>
        <taxon>Neoptera</taxon>
        <taxon>Endopterygota</taxon>
        <taxon>Diptera</taxon>
        <taxon>Nematocera</taxon>
        <taxon>Culicoidea</taxon>
        <taxon>Culicidae</taxon>
        <taxon>Anophelinae</taxon>
        <taxon>Anopheles</taxon>
        <taxon>culicifacies species complex</taxon>
    </lineage>
</organism>
<dbReference type="EMBL" id="AXCM01000617">
    <property type="status" value="NOT_ANNOTATED_CDS"/>
    <property type="molecule type" value="Genomic_DNA"/>
</dbReference>
<evidence type="ECO:0000256" key="1">
    <source>
        <dbReference type="SAM" id="MobiDB-lite"/>
    </source>
</evidence>
<feature type="compositionally biased region" description="Pro residues" evidence="1">
    <location>
        <begin position="19"/>
        <end position="40"/>
    </location>
</feature>
<protein>
    <submittedName>
        <fullName evidence="2">Uncharacterized protein</fullName>
    </submittedName>
</protein>
<feature type="compositionally biased region" description="Low complexity" evidence="1">
    <location>
        <begin position="56"/>
        <end position="85"/>
    </location>
</feature>
<accession>A0A182MSJ2</accession>
<name>A0A182MSJ2_9DIPT</name>
<dbReference type="EnsemblMetazoa" id="ACUA025231-RA">
    <property type="protein sequence ID" value="ACUA025231-PA"/>
    <property type="gene ID" value="ACUA025231"/>
</dbReference>
<feature type="compositionally biased region" description="Gly residues" evidence="1">
    <location>
        <begin position="43"/>
        <end position="55"/>
    </location>
</feature>
<proteinExistence type="predicted"/>
<feature type="region of interest" description="Disordered" evidence="1">
    <location>
        <begin position="1"/>
        <end position="98"/>
    </location>
</feature>
<dbReference type="STRING" id="139723.A0A182MSJ2"/>
<evidence type="ECO:0000313" key="3">
    <source>
        <dbReference type="Proteomes" id="UP000075883"/>
    </source>
</evidence>
<dbReference type="Proteomes" id="UP000075883">
    <property type="component" value="Unassembled WGS sequence"/>
</dbReference>
<sequence>MSPKPGAPNAQPHVGYGPPGQPPVQYPPQGGPGGPPPPHGYPGYPGTGAGSGAGAAAGPNGPNGQPAGPSQQGGHPPQGQVGGYPTQSPGYPIPVHQIQPNPFRPVSLGVQGKWVQRELVVQLPDNHQPIQVRNSSNNHHRRQSPRSIECKPIWAMSGW</sequence>
<evidence type="ECO:0000313" key="2">
    <source>
        <dbReference type="EnsemblMetazoa" id="ACUA025231-PA"/>
    </source>
</evidence>
<dbReference type="VEuPathDB" id="VectorBase:ACUA025231"/>
<reference evidence="3" key="1">
    <citation type="submission" date="2013-09" db="EMBL/GenBank/DDBJ databases">
        <title>The Genome Sequence of Anopheles culicifacies species A.</title>
        <authorList>
            <consortium name="The Broad Institute Genomics Platform"/>
            <person name="Neafsey D.E."/>
            <person name="Besansky N."/>
            <person name="Howell P."/>
            <person name="Walton C."/>
            <person name="Young S.K."/>
            <person name="Zeng Q."/>
            <person name="Gargeya S."/>
            <person name="Fitzgerald M."/>
            <person name="Haas B."/>
            <person name="Abouelleil A."/>
            <person name="Allen A.W."/>
            <person name="Alvarado L."/>
            <person name="Arachchi H.M."/>
            <person name="Berlin A.M."/>
            <person name="Chapman S.B."/>
            <person name="Gainer-Dewar J."/>
            <person name="Goldberg J."/>
            <person name="Griggs A."/>
            <person name="Gujja S."/>
            <person name="Hansen M."/>
            <person name="Howarth C."/>
            <person name="Imamovic A."/>
            <person name="Ireland A."/>
            <person name="Larimer J."/>
            <person name="McCowan C."/>
            <person name="Murphy C."/>
            <person name="Pearson M."/>
            <person name="Poon T.W."/>
            <person name="Priest M."/>
            <person name="Roberts A."/>
            <person name="Saif S."/>
            <person name="Shea T."/>
            <person name="Sisk P."/>
            <person name="Sykes S."/>
            <person name="Wortman J."/>
            <person name="Nusbaum C."/>
            <person name="Birren B."/>
        </authorList>
    </citation>
    <scope>NUCLEOTIDE SEQUENCE [LARGE SCALE GENOMIC DNA]</scope>
    <source>
        <strain evidence="3">A-37</strain>
    </source>
</reference>
<dbReference type="AlphaFoldDB" id="A0A182MSJ2"/>